<dbReference type="EMBL" id="KV425883">
    <property type="protein sequence ID" value="KZW03655.1"/>
    <property type="molecule type" value="Genomic_DNA"/>
</dbReference>
<keyword evidence="2" id="KW-0472">Membrane</keyword>
<feature type="region of interest" description="Disordered" evidence="1">
    <location>
        <begin position="36"/>
        <end position="64"/>
    </location>
</feature>
<evidence type="ECO:0000313" key="4">
    <source>
        <dbReference type="Proteomes" id="UP000077266"/>
    </source>
</evidence>
<keyword evidence="2" id="KW-1133">Transmembrane helix</keyword>
<gene>
    <name evidence="3" type="ORF">EXIGLDRAFT_721830</name>
</gene>
<evidence type="ECO:0000256" key="1">
    <source>
        <dbReference type="SAM" id="MobiDB-lite"/>
    </source>
</evidence>
<dbReference type="AlphaFoldDB" id="A0A165QI65"/>
<dbReference type="Proteomes" id="UP000077266">
    <property type="component" value="Unassembled WGS sequence"/>
</dbReference>
<sequence length="102" mass="10619">MPSGHSWWDRSYARQCSIASVVVVMVVVCSTSSAIPAASKKASSSAVTSSARKTSAPTAISSSSIKTAVSHDVYKSPRVCEVRKVKLNIIAIAGYIGWSSGA</sequence>
<keyword evidence="4" id="KW-1185">Reference proteome</keyword>
<reference evidence="3 4" key="1">
    <citation type="journal article" date="2016" name="Mol. Biol. Evol.">
        <title>Comparative Genomics of Early-Diverging Mushroom-Forming Fungi Provides Insights into the Origins of Lignocellulose Decay Capabilities.</title>
        <authorList>
            <person name="Nagy L.G."/>
            <person name="Riley R."/>
            <person name="Tritt A."/>
            <person name="Adam C."/>
            <person name="Daum C."/>
            <person name="Floudas D."/>
            <person name="Sun H."/>
            <person name="Yadav J.S."/>
            <person name="Pangilinan J."/>
            <person name="Larsson K.H."/>
            <person name="Matsuura K."/>
            <person name="Barry K."/>
            <person name="Labutti K."/>
            <person name="Kuo R."/>
            <person name="Ohm R.A."/>
            <person name="Bhattacharya S.S."/>
            <person name="Shirouzu T."/>
            <person name="Yoshinaga Y."/>
            <person name="Martin F.M."/>
            <person name="Grigoriev I.V."/>
            <person name="Hibbett D.S."/>
        </authorList>
    </citation>
    <scope>NUCLEOTIDE SEQUENCE [LARGE SCALE GENOMIC DNA]</scope>
    <source>
        <strain evidence="3 4">HHB12029</strain>
    </source>
</reference>
<keyword evidence="2" id="KW-0812">Transmembrane</keyword>
<evidence type="ECO:0000313" key="3">
    <source>
        <dbReference type="EMBL" id="KZW03655.1"/>
    </source>
</evidence>
<dbReference type="InParanoid" id="A0A165QI65"/>
<organism evidence="3 4">
    <name type="scientific">Exidia glandulosa HHB12029</name>
    <dbReference type="NCBI Taxonomy" id="1314781"/>
    <lineage>
        <taxon>Eukaryota</taxon>
        <taxon>Fungi</taxon>
        <taxon>Dikarya</taxon>
        <taxon>Basidiomycota</taxon>
        <taxon>Agaricomycotina</taxon>
        <taxon>Agaricomycetes</taxon>
        <taxon>Auriculariales</taxon>
        <taxon>Exidiaceae</taxon>
        <taxon>Exidia</taxon>
    </lineage>
</organism>
<evidence type="ECO:0000256" key="2">
    <source>
        <dbReference type="SAM" id="Phobius"/>
    </source>
</evidence>
<protein>
    <submittedName>
        <fullName evidence="3">Uncharacterized protein</fullName>
    </submittedName>
</protein>
<proteinExistence type="predicted"/>
<name>A0A165QI65_EXIGL</name>
<feature type="transmembrane region" description="Helical" evidence="2">
    <location>
        <begin position="12"/>
        <end position="35"/>
    </location>
</feature>
<accession>A0A165QI65</accession>